<keyword evidence="2" id="KW-1133">Transmembrane helix</keyword>
<proteinExistence type="predicted"/>
<organism evidence="4 5">
    <name type="scientific">Athelia psychrophila</name>
    <dbReference type="NCBI Taxonomy" id="1759441"/>
    <lineage>
        <taxon>Eukaryota</taxon>
        <taxon>Fungi</taxon>
        <taxon>Dikarya</taxon>
        <taxon>Basidiomycota</taxon>
        <taxon>Agaricomycotina</taxon>
        <taxon>Agaricomycetes</taxon>
        <taxon>Agaricomycetidae</taxon>
        <taxon>Atheliales</taxon>
        <taxon>Atheliaceae</taxon>
        <taxon>Athelia</taxon>
    </lineage>
</organism>
<dbReference type="EMBL" id="KV417563">
    <property type="protein sequence ID" value="KZP19553.1"/>
    <property type="molecule type" value="Genomic_DNA"/>
</dbReference>
<feature type="signal peptide" evidence="3">
    <location>
        <begin position="1"/>
        <end position="20"/>
    </location>
</feature>
<accession>A0A166I8D3</accession>
<keyword evidence="2" id="KW-0472">Membrane</keyword>
<gene>
    <name evidence="4" type="ORF">FIBSPDRAFT_955430</name>
</gene>
<dbReference type="OrthoDB" id="3362711at2759"/>
<evidence type="ECO:0000313" key="4">
    <source>
        <dbReference type="EMBL" id="KZP19553.1"/>
    </source>
</evidence>
<feature type="region of interest" description="Disordered" evidence="1">
    <location>
        <begin position="224"/>
        <end position="286"/>
    </location>
</feature>
<keyword evidence="3" id="KW-0732">Signal</keyword>
<evidence type="ECO:0000256" key="1">
    <source>
        <dbReference type="SAM" id="MobiDB-lite"/>
    </source>
</evidence>
<evidence type="ECO:0000313" key="5">
    <source>
        <dbReference type="Proteomes" id="UP000076532"/>
    </source>
</evidence>
<evidence type="ECO:0000256" key="2">
    <source>
        <dbReference type="SAM" id="Phobius"/>
    </source>
</evidence>
<sequence length="286" mass="29998">MHFSLSTAALLLGYVSCALGQATTNATCTQDQSWSYNDLKQSPCQISAFLGAACNHGQWNIQPLPSGFTYSGPEGSTVNPCQCSTVTYAMTSACAACQNGTWLSWSAWSSSCTTVYPSIYTEAINLTTSIPGWAYGDFISPGTFEVAQASANITASPSTGTAPMTATNTNTISSSATSSSSVVLLGLIACGIAFLLYRRRMRTAPSAQFSNYAASSQAPIHSPVMMSEPYSPQPFNPTQAKFYNPDDPTTYPGTPPPGTIHTTDTSSLASPSRAGAPGQYSFAPEV</sequence>
<reference evidence="4 5" key="1">
    <citation type="journal article" date="2016" name="Mol. Biol. Evol.">
        <title>Comparative Genomics of Early-Diverging Mushroom-Forming Fungi Provides Insights into the Origins of Lignocellulose Decay Capabilities.</title>
        <authorList>
            <person name="Nagy L.G."/>
            <person name="Riley R."/>
            <person name="Tritt A."/>
            <person name="Adam C."/>
            <person name="Daum C."/>
            <person name="Floudas D."/>
            <person name="Sun H."/>
            <person name="Yadav J.S."/>
            <person name="Pangilinan J."/>
            <person name="Larsson K.H."/>
            <person name="Matsuura K."/>
            <person name="Barry K."/>
            <person name="Labutti K."/>
            <person name="Kuo R."/>
            <person name="Ohm R.A."/>
            <person name="Bhattacharya S.S."/>
            <person name="Shirouzu T."/>
            <person name="Yoshinaga Y."/>
            <person name="Martin F.M."/>
            <person name="Grigoriev I.V."/>
            <person name="Hibbett D.S."/>
        </authorList>
    </citation>
    <scope>NUCLEOTIDE SEQUENCE [LARGE SCALE GENOMIC DNA]</scope>
    <source>
        <strain evidence="4 5">CBS 109695</strain>
    </source>
</reference>
<keyword evidence="2" id="KW-0812">Transmembrane</keyword>
<name>A0A166I8D3_9AGAM</name>
<feature type="chain" id="PRO_5007875092" description="LPXTG-domain-containing protein" evidence="3">
    <location>
        <begin position="21"/>
        <end position="286"/>
    </location>
</feature>
<keyword evidence="5" id="KW-1185">Reference proteome</keyword>
<feature type="transmembrane region" description="Helical" evidence="2">
    <location>
        <begin position="178"/>
        <end position="197"/>
    </location>
</feature>
<evidence type="ECO:0008006" key="6">
    <source>
        <dbReference type="Google" id="ProtNLM"/>
    </source>
</evidence>
<dbReference type="Proteomes" id="UP000076532">
    <property type="component" value="Unassembled WGS sequence"/>
</dbReference>
<evidence type="ECO:0000256" key="3">
    <source>
        <dbReference type="SAM" id="SignalP"/>
    </source>
</evidence>
<dbReference type="STRING" id="436010.A0A166I8D3"/>
<dbReference type="AlphaFoldDB" id="A0A166I8D3"/>
<protein>
    <recommendedName>
        <fullName evidence="6">LPXTG-domain-containing protein</fullName>
    </recommendedName>
</protein>